<evidence type="ECO:0000256" key="7">
    <source>
        <dbReference type="ARBA" id="ARBA00022989"/>
    </source>
</evidence>
<accession>A0A316DV61</accession>
<feature type="transmembrane region" description="Helical" evidence="9">
    <location>
        <begin position="20"/>
        <end position="39"/>
    </location>
</feature>
<feature type="domain" description="Histidine kinase" evidence="10">
    <location>
        <begin position="229"/>
        <end position="429"/>
    </location>
</feature>
<keyword evidence="8" id="KW-0175">Coiled coil</keyword>
<evidence type="ECO:0000256" key="3">
    <source>
        <dbReference type="ARBA" id="ARBA00022553"/>
    </source>
</evidence>
<dbReference type="CDD" id="cd00082">
    <property type="entry name" value="HisKA"/>
    <property type="match status" value="1"/>
</dbReference>
<dbReference type="EC" id="2.7.13.3" evidence="2"/>
<dbReference type="AlphaFoldDB" id="A0A316DV61"/>
<dbReference type="Pfam" id="PF00512">
    <property type="entry name" value="HisKA"/>
    <property type="match status" value="1"/>
</dbReference>
<dbReference type="Gene3D" id="3.30.565.10">
    <property type="entry name" value="Histidine kinase-like ATPase, C-terminal domain"/>
    <property type="match status" value="1"/>
</dbReference>
<dbReference type="Gene3D" id="1.10.287.130">
    <property type="match status" value="1"/>
</dbReference>
<dbReference type="OrthoDB" id="1522504at2"/>
<keyword evidence="3" id="KW-0597">Phosphoprotein</keyword>
<name>A0A316DV61_9BACT</name>
<dbReference type="RefSeq" id="WP_109744344.1">
    <property type="nucleotide sequence ID" value="NZ_QGGO01000023.1"/>
</dbReference>
<organism evidence="11 12">
    <name type="scientific">Arcicella aurantiaca</name>
    <dbReference type="NCBI Taxonomy" id="591202"/>
    <lineage>
        <taxon>Bacteria</taxon>
        <taxon>Pseudomonadati</taxon>
        <taxon>Bacteroidota</taxon>
        <taxon>Cytophagia</taxon>
        <taxon>Cytophagales</taxon>
        <taxon>Flectobacillaceae</taxon>
        <taxon>Arcicella</taxon>
    </lineage>
</organism>
<dbReference type="InterPro" id="IPR003594">
    <property type="entry name" value="HATPase_dom"/>
</dbReference>
<dbReference type="PANTHER" id="PTHR45436:SF5">
    <property type="entry name" value="SENSOR HISTIDINE KINASE TRCS"/>
    <property type="match status" value="1"/>
</dbReference>
<dbReference type="PANTHER" id="PTHR45436">
    <property type="entry name" value="SENSOR HISTIDINE KINASE YKOH"/>
    <property type="match status" value="1"/>
</dbReference>
<evidence type="ECO:0000256" key="8">
    <source>
        <dbReference type="SAM" id="Coils"/>
    </source>
</evidence>
<evidence type="ECO:0000313" key="11">
    <source>
        <dbReference type="EMBL" id="PWK21636.1"/>
    </source>
</evidence>
<dbReference type="GO" id="GO:0000155">
    <property type="term" value="F:phosphorelay sensor kinase activity"/>
    <property type="evidence" value="ECO:0007669"/>
    <property type="project" value="InterPro"/>
</dbReference>
<dbReference type="EMBL" id="QGGO01000023">
    <property type="protein sequence ID" value="PWK21636.1"/>
    <property type="molecule type" value="Genomic_DNA"/>
</dbReference>
<dbReference type="PROSITE" id="PS50109">
    <property type="entry name" value="HIS_KIN"/>
    <property type="match status" value="1"/>
</dbReference>
<keyword evidence="4" id="KW-0808">Transferase</keyword>
<evidence type="ECO:0000256" key="6">
    <source>
        <dbReference type="ARBA" id="ARBA00022777"/>
    </source>
</evidence>
<keyword evidence="6 11" id="KW-0418">Kinase</keyword>
<dbReference type="SMART" id="SM00387">
    <property type="entry name" value="HATPase_c"/>
    <property type="match status" value="1"/>
</dbReference>
<evidence type="ECO:0000256" key="1">
    <source>
        <dbReference type="ARBA" id="ARBA00000085"/>
    </source>
</evidence>
<keyword evidence="5 9" id="KW-0812">Transmembrane</keyword>
<protein>
    <recommendedName>
        <fullName evidence="2">histidine kinase</fullName>
        <ecNumber evidence="2">2.7.13.3</ecNumber>
    </recommendedName>
</protein>
<sequence length="429" mass="50500">MAKLTTKKESKLLNQTLKGYLIFAFLLLLLFIPIIFVWFQKLYLDDVDEGLKLEKNEFQKYILPKLKTTDIYQWNRFNRDFKITDTAQIITKDYIQQQFFYDTLVDEHEPYRVLYSSVLIENKPFTVQIKQNLIEERDWFVKIIQFIIVLLIFILLGTILITRWLNKRIWQSFYQNLAVLETFEIEKSETSPQFFTSNINEFNRLMSVLTDLVNRVSKSYKIQREFAENAAHELQTPVAILKSKIDTFLQVPELTNQQMQLLEQLNEATSRLSRLNKNLLLLSRLDQQIFDKNEVNLNSLLISNLDFWQEQCDTKQIKLNIKSAEKSVHFANFSLAEILINNLLFNAIRHNDVGGSIEICLNQTSLEVKNTGKNEAIPQTQLFHRFAKTNVSTQGNGLGLAIVKKITDLHTWQISYSYENDFHIFRIIF</sequence>
<dbReference type="InterPro" id="IPR003661">
    <property type="entry name" value="HisK_dim/P_dom"/>
</dbReference>
<dbReference type="InterPro" id="IPR005467">
    <property type="entry name" value="His_kinase_dom"/>
</dbReference>
<evidence type="ECO:0000256" key="5">
    <source>
        <dbReference type="ARBA" id="ARBA00022692"/>
    </source>
</evidence>
<dbReference type="SUPFAM" id="SSF47384">
    <property type="entry name" value="Homodimeric domain of signal transducing histidine kinase"/>
    <property type="match status" value="1"/>
</dbReference>
<reference evidence="11 12" key="1">
    <citation type="submission" date="2018-05" db="EMBL/GenBank/DDBJ databases">
        <title>Genomic Encyclopedia of Archaeal and Bacterial Type Strains, Phase II (KMG-II): from individual species to whole genera.</title>
        <authorList>
            <person name="Goeker M."/>
        </authorList>
    </citation>
    <scope>NUCLEOTIDE SEQUENCE [LARGE SCALE GENOMIC DNA]</scope>
    <source>
        <strain evidence="11 12">DSM 22214</strain>
    </source>
</reference>
<comment type="caution">
    <text evidence="11">The sequence shown here is derived from an EMBL/GenBank/DDBJ whole genome shotgun (WGS) entry which is preliminary data.</text>
</comment>
<feature type="coiled-coil region" evidence="8">
    <location>
        <begin position="251"/>
        <end position="285"/>
    </location>
</feature>
<dbReference type="InterPro" id="IPR036890">
    <property type="entry name" value="HATPase_C_sf"/>
</dbReference>
<feature type="transmembrane region" description="Helical" evidence="9">
    <location>
        <begin position="143"/>
        <end position="165"/>
    </location>
</feature>
<keyword evidence="12" id="KW-1185">Reference proteome</keyword>
<proteinExistence type="predicted"/>
<dbReference type="Pfam" id="PF02518">
    <property type="entry name" value="HATPase_c"/>
    <property type="match status" value="1"/>
</dbReference>
<gene>
    <name evidence="11" type="ORF">LV89_03662</name>
</gene>
<dbReference type="InterPro" id="IPR050428">
    <property type="entry name" value="TCS_sensor_his_kinase"/>
</dbReference>
<dbReference type="Proteomes" id="UP000245489">
    <property type="component" value="Unassembled WGS sequence"/>
</dbReference>
<evidence type="ECO:0000256" key="4">
    <source>
        <dbReference type="ARBA" id="ARBA00022679"/>
    </source>
</evidence>
<comment type="catalytic activity">
    <reaction evidence="1">
        <text>ATP + protein L-histidine = ADP + protein N-phospho-L-histidine.</text>
        <dbReference type="EC" id="2.7.13.3"/>
    </reaction>
</comment>
<evidence type="ECO:0000256" key="9">
    <source>
        <dbReference type="SAM" id="Phobius"/>
    </source>
</evidence>
<evidence type="ECO:0000259" key="10">
    <source>
        <dbReference type="PROSITE" id="PS50109"/>
    </source>
</evidence>
<dbReference type="GO" id="GO:0005886">
    <property type="term" value="C:plasma membrane"/>
    <property type="evidence" value="ECO:0007669"/>
    <property type="project" value="TreeGrafter"/>
</dbReference>
<keyword evidence="9" id="KW-0472">Membrane</keyword>
<evidence type="ECO:0000256" key="2">
    <source>
        <dbReference type="ARBA" id="ARBA00012438"/>
    </source>
</evidence>
<evidence type="ECO:0000313" key="12">
    <source>
        <dbReference type="Proteomes" id="UP000245489"/>
    </source>
</evidence>
<dbReference type="SMART" id="SM00388">
    <property type="entry name" value="HisKA"/>
    <property type="match status" value="1"/>
</dbReference>
<keyword evidence="7 9" id="KW-1133">Transmembrane helix</keyword>
<dbReference type="SUPFAM" id="SSF55874">
    <property type="entry name" value="ATPase domain of HSP90 chaperone/DNA topoisomerase II/histidine kinase"/>
    <property type="match status" value="1"/>
</dbReference>
<dbReference type="InterPro" id="IPR036097">
    <property type="entry name" value="HisK_dim/P_sf"/>
</dbReference>